<reference evidence="1" key="1">
    <citation type="submission" date="2020-01" db="EMBL/GenBank/DDBJ databases">
        <title>Genome sequence of Kobresia littledalei, the first chromosome-level genome in the family Cyperaceae.</title>
        <authorList>
            <person name="Qu G."/>
        </authorList>
    </citation>
    <scope>NUCLEOTIDE SEQUENCE</scope>
    <source>
        <strain evidence="1">C.B.Clarke</strain>
        <tissue evidence="1">Leaf</tissue>
    </source>
</reference>
<gene>
    <name evidence="1" type="ORF">FCM35_KLT18308</name>
</gene>
<dbReference type="PANTHER" id="PTHR31509">
    <property type="entry name" value="BPS1-LIKE PROTEIN"/>
    <property type="match status" value="1"/>
</dbReference>
<protein>
    <submittedName>
        <fullName evidence="1">Uncharacterized protein</fullName>
    </submittedName>
</protein>
<name>A0A833VGD7_9POAL</name>
<dbReference type="AlphaFoldDB" id="A0A833VGD7"/>
<proteinExistence type="predicted"/>
<evidence type="ECO:0000313" key="1">
    <source>
        <dbReference type="EMBL" id="KAF3337721.1"/>
    </source>
</evidence>
<dbReference type="OrthoDB" id="691840at2759"/>
<evidence type="ECO:0000313" key="2">
    <source>
        <dbReference type="Proteomes" id="UP000623129"/>
    </source>
</evidence>
<sequence>MNSSSSSLNSFYSSLARGIDGLDRSASPHLLCLQFMQNSLSLLRSTHTQLTQLVKRLHLPAGESWLDEYMDESTRLWEVCDVLKLGMSGMENYCTNVTHMVSLVEDLIRNGDSIHSHIGRQVARSITGCRREAISLEEENRVLAETRLDMLPLQQSDEVYPTESRLNGFNGFRGVLYAMRSVSSFLLTILTWGLVHWWPCSGPSFNGMSSFGSAYMTSIERLHQRVRIEIEQTAERPGILLYEFQIVRALIQELERNGSDRLEMNEKVNGLKIWIDLLRNGCENLVGQLDDLFDEIVEGRKRLLDLCSNR</sequence>
<dbReference type="EMBL" id="SWLB01000006">
    <property type="protein sequence ID" value="KAF3337721.1"/>
    <property type="molecule type" value="Genomic_DNA"/>
</dbReference>
<organism evidence="1 2">
    <name type="scientific">Carex littledalei</name>
    <dbReference type="NCBI Taxonomy" id="544730"/>
    <lineage>
        <taxon>Eukaryota</taxon>
        <taxon>Viridiplantae</taxon>
        <taxon>Streptophyta</taxon>
        <taxon>Embryophyta</taxon>
        <taxon>Tracheophyta</taxon>
        <taxon>Spermatophyta</taxon>
        <taxon>Magnoliopsida</taxon>
        <taxon>Liliopsida</taxon>
        <taxon>Poales</taxon>
        <taxon>Cyperaceae</taxon>
        <taxon>Cyperoideae</taxon>
        <taxon>Cariceae</taxon>
        <taxon>Carex</taxon>
        <taxon>Carex subgen. Euthyceras</taxon>
    </lineage>
</organism>
<dbReference type="Proteomes" id="UP000623129">
    <property type="component" value="Unassembled WGS sequence"/>
</dbReference>
<comment type="caution">
    <text evidence="1">The sequence shown here is derived from an EMBL/GenBank/DDBJ whole genome shotgun (WGS) entry which is preliminary data.</text>
</comment>
<keyword evidence="2" id="KW-1185">Reference proteome</keyword>
<accession>A0A833VGD7</accession>